<accession>C8Z7U5</accession>
<evidence type="ECO:0000313" key="3">
    <source>
        <dbReference type="Proteomes" id="UP000000286"/>
    </source>
</evidence>
<evidence type="ECO:0000256" key="1">
    <source>
        <dbReference type="SAM" id="Phobius"/>
    </source>
</evidence>
<keyword evidence="1" id="KW-0812">Transmembrane</keyword>
<dbReference type="HOGENOM" id="CLU_2905443_0_0_1"/>
<feature type="transmembrane region" description="Helical" evidence="1">
    <location>
        <begin position="41"/>
        <end position="59"/>
    </location>
</feature>
<reference evidence="2 3" key="1">
    <citation type="journal article" date="2009" name="Proc. Natl. Acad. Sci. U.S.A.">
        <title>Eukaryote-to-eukaryote gene transfer events revealed by the genome sequence of the wine yeast Saccharomyces cerevisiae EC1118.</title>
        <authorList>
            <person name="Novo M."/>
            <person name="Bigey F."/>
            <person name="Beyne E."/>
            <person name="Galeote V."/>
            <person name="Gavory F."/>
            <person name="Mallet S."/>
            <person name="Cambot B."/>
            <person name="Legras J.L."/>
            <person name="Wincker P."/>
            <person name="Casaregola S."/>
            <person name="Dequin S."/>
        </authorList>
    </citation>
    <scope>NUCLEOTIDE SEQUENCE [LARGE SCALE GENOMIC DNA]</scope>
    <source>
        <strain evidence="3">Lalvin EC1118 / Prise de mousse</strain>
    </source>
</reference>
<protein>
    <submittedName>
        <fullName evidence="2">EC1118_1F14_1024p</fullName>
    </submittedName>
</protein>
<organism evidence="2 3">
    <name type="scientific">Saccharomyces cerevisiae (strain Lalvin EC1118 / Prise de mousse)</name>
    <name type="common">Baker's yeast</name>
    <dbReference type="NCBI Taxonomy" id="643680"/>
    <lineage>
        <taxon>Eukaryota</taxon>
        <taxon>Fungi</taxon>
        <taxon>Dikarya</taxon>
        <taxon>Ascomycota</taxon>
        <taxon>Saccharomycotina</taxon>
        <taxon>Saccharomycetes</taxon>
        <taxon>Saccharomycetales</taxon>
        <taxon>Saccharomycetaceae</taxon>
        <taxon>Saccharomyces</taxon>
    </lineage>
</organism>
<dbReference type="SMR" id="C8Z7U5"/>
<evidence type="ECO:0000313" key="2">
    <source>
        <dbReference type="EMBL" id="CAY79461.1"/>
    </source>
</evidence>
<proteinExistence type="predicted"/>
<dbReference type="AlphaFoldDB" id="C8Z7U5"/>
<keyword evidence="1" id="KW-0472">Membrane</keyword>
<sequence>MYTFSYSTHNELLEFFHLFVTIQWLALIGQKTLSQFCLYRNAAVVGFFIRFTFGTPIFLQLL</sequence>
<feature type="transmembrane region" description="Helical" evidence="1">
    <location>
        <begin position="12"/>
        <end position="29"/>
    </location>
</feature>
<keyword evidence="1" id="KW-1133">Transmembrane helix</keyword>
<dbReference type="Proteomes" id="UP000000286">
    <property type="component" value="Chromosome VI"/>
</dbReference>
<dbReference type="EMBL" id="FN393068">
    <property type="protein sequence ID" value="CAY79461.1"/>
    <property type="molecule type" value="Genomic_DNA"/>
</dbReference>
<gene>
    <name evidence="2" type="ORF">EC1118_1F14_1024g</name>
</gene>
<name>C8Z7U5_YEAS8</name>